<reference evidence="2" key="1">
    <citation type="submission" date="2021-03" db="EMBL/GenBank/DDBJ databases">
        <title>Draft genome sequence of rust myrtle Austropuccinia psidii MF-1, a brazilian biotype.</title>
        <authorList>
            <person name="Quecine M.C."/>
            <person name="Pachon D.M.R."/>
            <person name="Bonatelli M.L."/>
            <person name="Correr F.H."/>
            <person name="Franceschini L.M."/>
            <person name="Leite T.F."/>
            <person name="Margarido G.R.A."/>
            <person name="Almeida C.A."/>
            <person name="Ferrarezi J.A."/>
            <person name="Labate C.A."/>
        </authorList>
    </citation>
    <scope>NUCLEOTIDE SEQUENCE</scope>
    <source>
        <strain evidence="2">MF-1</strain>
    </source>
</reference>
<organism evidence="2 3">
    <name type="scientific">Austropuccinia psidii MF-1</name>
    <dbReference type="NCBI Taxonomy" id="1389203"/>
    <lineage>
        <taxon>Eukaryota</taxon>
        <taxon>Fungi</taxon>
        <taxon>Dikarya</taxon>
        <taxon>Basidiomycota</taxon>
        <taxon>Pucciniomycotina</taxon>
        <taxon>Pucciniomycetes</taxon>
        <taxon>Pucciniales</taxon>
        <taxon>Sphaerophragmiaceae</taxon>
        <taxon>Austropuccinia</taxon>
    </lineage>
</organism>
<dbReference type="Proteomes" id="UP000765509">
    <property type="component" value="Unassembled WGS sequence"/>
</dbReference>
<dbReference type="EMBL" id="AVOT02024610">
    <property type="protein sequence ID" value="MBW0515395.1"/>
    <property type="molecule type" value="Genomic_DNA"/>
</dbReference>
<comment type="caution">
    <text evidence="2">The sequence shown here is derived from an EMBL/GenBank/DDBJ whole genome shotgun (WGS) entry which is preliminary data.</text>
</comment>
<evidence type="ECO:0000313" key="2">
    <source>
        <dbReference type="EMBL" id="MBW0515395.1"/>
    </source>
</evidence>
<feature type="compositionally biased region" description="Acidic residues" evidence="1">
    <location>
        <begin position="41"/>
        <end position="57"/>
    </location>
</feature>
<dbReference type="AlphaFoldDB" id="A0A9Q3HUY7"/>
<keyword evidence="3" id="KW-1185">Reference proteome</keyword>
<name>A0A9Q3HUY7_9BASI</name>
<evidence type="ECO:0000256" key="1">
    <source>
        <dbReference type="SAM" id="MobiDB-lite"/>
    </source>
</evidence>
<protein>
    <submittedName>
        <fullName evidence="2">Uncharacterized protein</fullName>
    </submittedName>
</protein>
<gene>
    <name evidence="2" type="ORF">O181_055110</name>
</gene>
<feature type="compositionally biased region" description="Basic residues" evidence="1">
    <location>
        <begin position="9"/>
        <end position="18"/>
    </location>
</feature>
<evidence type="ECO:0000313" key="3">
    <source>
        <dbReference type="Proteomes" id="UP000765509"/>
    </source>
</evidence>
<sequence length="71" mass="7482">MESGEPFRKKGRGNRRSRSFVGAVGTFCGISKTPSKGVGVDGEEEQESFLEEEESEGTEAAPAPVGAFEGT</sequence>
<accession>A0A9Q3HUY7</accession>
<feature type="region of interest" description="Disordered" evidence="1">
    <location>
        <begin position="29"/>
        <end position="71"/>
    </location>
</feature>
<proteinExistence type="predicted"/>
<feature type="region of interest" description="Disordered" evidence="1">
    <location>
        <begin position="1"/>
        <end position="20"/>
    </location>
</feature>